<evidence type="ECO:0000256" key="1">
    <source>
        <dbReference type="SAM" id="MobiDB-lite"/>
    </source>
</evidence>
<reference evidence="2 3" key="1">
    <citation type="journal article" date="2021" name="Nat. Plants">
        <title>The Taxus genome provides insights into paclitaxel biosynthesis.</title>
        <authorList>
            <person name="Xiong X."/>
            <person name="Gou J."/>
            <person name="Liao Q."/>
            <person name="Li Y."/>
            <person name="Zhou Q."/>
            <person name="Bi G."/>
            <person name="Li C."/>
            <person name="Du R."/>
            <person name="Wang X."/>
            <person name="Sun T."/>
            <person name="Guo L."/>
            <person name="Liang H."/>
            <person name="Lu P."/>
            <person name="Wu Y."/>
            <person name="Zhang Z."/>
            <person name="Ro D.K."/>
            <person name="Shang Y."/>
            <person name="Huang S."/>
            <person name="Yan J."/>
        </authorList>
    </citation>
    <scope>NUCLEOTIDE SEQUENCE [LARGE SCALE GENOMIC DNA]</scope>
    <source>
        <strain evidence="2">Ta-2019</strain>
    </source>
</reference>
<dbReference type="EMBL" id="JAHRHJ020000004">
    <property type="protein sequence ID" value="KAH9319492.1"/>
    <property type="molecule type" value="Genomic_DNA"/>
</dbReference>
<accession>A0AA38LFQ2</accession>
<feature type="compositionally biased region" description="Polar residues" evidence="1">
    <location>
        <begin position="34"/>
        <end position="56"/>
    </location>
</feature>
<protein>
    <submittedName>
        <fullName evidence="2">Uncharacterized protein</fullName>
    </submittedName>
</protein>
<dbReference type="AlphaFoldDB" id="A0AA38LFQ2"/>
<feature type="non-terminal residue" evidence="2">
    <location>
        <position position="1"/>
    </location>
</feature>
<evidence type="ECO:0000313" key="3">
    <source>
        <dbReference type="Proteomes" id="UP000824469"/>
    </source>
</evidence>
<feature type="compositionally biased region" description="Polar residues" evidence="1">
    <location>
        <begin position="13"/>
        <end position="23"/>
    </location>
</feature>
<dbReference type="Proteomes" id="UP000824469">
    <property type="component" value="Unassembled WGS sequence"/>
</dbReference>
<sequence length="56" mass="5353">CCIGTGTEAAGPSTGTSLGTQSEGPRVGPVMQSAPGTSPDGTDNLTSSGTDSHNTT</sequence>
<feature type="region of interest" description="Disordered" evidence="1">
    <location>
        <begin position="1"/>
        <end position="56"/>
    </location>
</feature>
<name>A0AA38LFQ2_TAXCH</name>
<gene>
    <name evidence="2" type="ORF">KI387_021261</name>
</gene>
<proteinExistence type="predicted"/>
<organism evidence="2 3">
    <name type="scientific">Taxus chinensis</name>
    <name type="common">Chinese yew</name>
    <name type="synonym">Taxus wallichiana var. chinensis</name>
    <dbReference type="NCBI Taxonomy" id="29808"/>
    <lineage>
        <taxon>Eukaryota</taxon>
        <taxon>Viridiplantae</taxon>
        <taxon>Streptophyta</taxon>
        <taxon>Embryophyta</taxon>
        <taxon>Tracheophyta</taxon>
        <taxon>Spermatophyta</taxon>
        <taxon>Pinopsida</taxon>
        <taxon>Pinidae</taxon>
        <taxon>Conifers II</taxon>
        <taxon>Cupressales</taxon>
        <taxon>Taxaceae</taxon>
        <taxon>Taxus</taxon>
    </lineage>
</organism>
<keyword evidence="3" id="KW-1185">Reference proteome</keyword>
<evidence type="ECO:0000313" key="2">
    <source>
        <dbReference type="EMBL" id="KAH9319492.1"/>
    </source>
</evidence>
<comment type="caution">
    <text evidence="2">The sequence shown here is derived from an EMBL/GenBank/DDBJ whole genome shotgun (WGS) entry which is preliminary data.</text>
</comment>
<feature type="non-terminal residue" evidence="2">
    <location>
        <position position="56"/>
    </location>
</feature>